<gene>
    <name evidence="1" type="ORF">DPMN_056335</name>
</gene>
<dbReference type="Proteomes" id="UP000828390">
    <property type="component" value="Unassembled WGS sequence"/>
</dbReference>
<dbReference type="AlphaFoldDB" id="A0A9D4CT20"/>
<accession>A0A9D4CT20</accession>
<evidence type="ECO:0000313" key="2">
    <source>
        <dbReference type="Proteomes" id="UP000828390"/>
    </source>
</evidence>
<evidence type="ECO:0000313" key="1">
    <source>
        <dbReference type="EMBL" id="KAH3730351.1"/>
    </source>
</evidence>
<proteinExistence type="predicted"/>
<comment type="caution">
    <text evidence="1">The sequence shown here is derived from an EMBL/GenBank/DDBJ whole genome shotgun (WGS) entry which is preliminary data.</text>
</comment>
<name>A0A9D4CT20_DREPO</name>
<protein>
    <submittedName>
        <fullName evidence="1">Uncharacterized protein</fullName>
    </submittedName>
</protein>
<reference evidence="1" key="2">
    <citation type="submission" date="2020-11" db="EMBL/GenBank/DDBJ databases">
        <authorList>
            <person name="McCartney M.A."/>
            <person name="Auch B."/>
            <person name="Kono T."/>
            <person name="Mallez S."/>
            <person name="Becker A."/>
            <person name="Gohl D.M."/>
            <person name="Silverstein K.A.T."/>
            <person name="Koren S."/>
            <person name="Bechman K.B."/>
            <person name="Herman A."/>
            <person name="Abrahante J.E."/>
            <person name="Garbe J."/>
        </authorList>
    </citation>
    <scope>NUCLEOTIDE SEQUENCE</scope>
    <source>
        <strain evidence="1">Duluth1</strain>
        <tissue evidence="1">Whole animal</tissue>
    </source>
</reference>
<sequence length="70" mass="8560">MDVFEGFEFTQDESQEDIDVNLQKFDAFCVEKTNFTYERYLFRTCVQGEMDSFYTFLFKIRILMDIHFIL</sequence>
<organism evidence="1 2">
    <name type="scientific">Dreissena polymorpha</name>
    <name type="common">Zebra mussel</name>
    <name type="synonym">Mytilus polymorpha</name>
    <dbReference type="NCBI Taxonomy" id="45954"/>
    <lineage>
        <taxon>Eukaryota</taxon>
        <taxon>Metazoa</taxon>
        <taxon>Spiralia</taxon>
        <taxon>Lophotrochozoa</taxon>
        <taxon>Mollusca</taxon>
        <taxon>Bivalvia</taxon>
        <taxon>Autobranchia</taxon>
        <taxon>Heteroconchia</taxon>
        <taxon>Euheterodonta</taxon>
        <taxon>Imparidentia</taxon>
        <taxon>Neoheterodontei</taxon>
        <taxon>Myida</taxon>
        <taxon>Dreissenoidea</taxon>
        <taxon>Dreissenidae</taxon>
        <taxon>Dreissena</taxon>
    </lineage>
</organism>
<reference evidence="1" key="1">
    <citation type="journal article" date="2019" name="bioRxiv">
        <title>The Genome of the Zebra Mussel, Dreissena polymorpha: A Resource for Invasive Species Research.</title>
        <authorList>
            <person name="McCartney M.A."/>
            <person name="Auch B."/>
            <person name="Kono T."/>
            <person name="Mallez S."/>
            <person name="Zhang Y."/>
            <person name="Obille A."/>
            <person name="Becker A."/>
            <person name="Abrahante J.E."/>
            <person name="Garbe J."/>
            <person name="Badalamenti J.P."/>
            <person name="Herman A."/>
            <person name="Mangelson H."/>
            <person name="Liachko I."/>
            <person name="Sullivan S."/>
            <person name="Sone E.D."/>
            <person name="Koren S."/>
            <person name="Silverstein K.A.T."/>
            <person name="Beckman K.B."/>
            <person name="Gohl D.M."/>
        </authorList>
    </citation>
    <scope>NUCLEOTIDE SEQUENCE</scope>
    <source>
        <strain evidence="1">Duluth1</strain>
        <tissue evidence="1">Whole animal</tissue>
    </source>
</reference>
<keyword evidence="2" id="KW-1185">Reference proteome</keyword>
<dbReference type="EMBL" id="JAIWYP010000012">
    <property type="protein sequence ID" value="KAH3730351.1"/>
    <property type="molecule type" value="Genomic_DNA"/>
</dbReference>